<gene>
    <name evidence="7" type="ORF">ENJ61_07450</name>
</gene>
<keyword evidence="4 6" id="KW-1133">Transmembrane helix</keyword>
<reference evidence="7" key="1">
    <citation type="journal article" date="2020" name="mSystems">
        <title>Genome- and Community-Level Interaction Insights into Carbon Utilization and Element Cycling Functions of Hydrothermarchaeota in Hydrothermal Sediment.</title>
        <authorList>
            <person name="Zhou Z."/>
            <person name="Liu Y."/>
            <person name="Xu W."/>
            <person name="Pan J."/>
            <person name="Luo Z.H."/>
            <person name="Li M."/>
        </authorList>
    </citation>
    <scope>NUCLEOTIDE SEQUENCE [LARGE SCALE GENOMIC DNA]</scope>
    <source>
        <strain evidence="7">HyVt-501</strain>
    </source>
</reference>
<dbReference type="PANTHER" id="PTHR21716:SF4">
    <property type="entry name" value="TRANSMEMBRANE PROTEIN 245"/>
    <property type="match status" value="1"/>
</dbReference>
<dbReference type="EMBL" id="DRNB01000273">
    <property type="protein sequence ID" value="HHJ64726.1"/>
    <property type="molecule type" value="Genomic_DNA"/>
</dbReference>
<accession>A0A7C5L826</accession>
<feature type="transmembrane region" description="Helical" evidence="6">
    <location>
        <begin position="266"/>
        <end position="290"/>
    </location>
</feature>
<feature type="transmembrane region" description="Helical" evidence="6">
    <location>
        <begin position="33"/>
        <end position="50"/>
    </location>
</feature>
<comment type="caution">
    <text evidence="7">The sequence shown here is derived from an EMBL/GenBank/DDBJ whole genome shotgun (WGS) entry which is preliminary data.</text>
</comment>
<feature type="transmembrane region" description="Helical" evidence="6">
    <location>
        <begin position="310"/>
        <end position="343"/>
    </location>
</feature>
<evidence type="ECO:0000256" key="4">
    <source>
        <dbReference type="ARBA" id="ARBA00022989"/>
    </source>
</evidence>
<evidence type="ECO:0000256" key="1">
    <source>
        <dbReference type="ARBA" id="ARBA00004141"/>
    </source>
</evidence>
<organism evidence="7">
    <name type="scientific">Aquifex aeolicus</name>
    <dbReference type="NCBI Taxonomy" id="63363"/>
    <lineage>
        <taxon>Bacteria</taxon>
        <taxon>Pseudomonadati</taxon>
        <taxon>Aquificota</taxon>
        <taxon>Aquificia</taxon>
        <taxon>Aquificales</taxon>
        <taxon>Aquificaceae</taxon>
        <taxon>Aquifex</taxon>
    </lineage>
</organism>
<protein>
    <submittedName>
        <fullName evidence="7">AI-2E family transporter</fullName>
    </submittedName>
</protein>
<keyword evidence="3 6" id="KW-0812">Transmembrane</keyword>
<evidence type="ECO:0000313" key="7">
    <source>
        <dbReference type="EMBL" id="HHJ64726.1"/>
    </source>
</evidence>
<sequence>MDRERIYFFFFLILVVFFILAALTMLMPFMVPILWSIVMGIVLYPAYVRLNRVVGNDTLSALLMTFIVFLFLIVPFSLVSIMVLQQLVEATQGLLTFLQKNSYREIVENLKALPLVQEYMDRLAPVFEFLQREEFRRLMAESLNRILKFFGDKVGQVAFLAGRNVFYVFVFLLTFFFILRDGRQVLKRFERLIPMDQEDLESVLGTIYRTVLAVVYGSIGTALIQALLGFIGYSVVGIEYALLWSVLTFFAAFIPPFGASAVWFPLAVFSFFSIGLWQAAFLGAWGLLLISTMDNFVRPLIIKKGIKIPYVVLFFATIGGLLKFGFIGLFLGPIIFTTLFALFKIYERRILNQGT</sequence>
<evidence type="ECO:0000256" key="6">
    <source>
        <dbReference type="SAM" id="Phobius"/>
    </source>
</evidence>
<dbReference type="Pfam" id="PF01594">
    <property type="entry name" value="AI-2E_transport"/>
    <property type="match status" value="1"/>
</dbReference>
<dbReference type="PANTHER" id="PTHR21716">
    <property type="entry name" value="TRANSMEMBRANE PROTEIN"/>
    <property type="match status" value="1"/>
</dbReference>
<dbReference type="InterPro" id="IPR002549">
    <property type="entry name" value="AI-2E-like"/>
</dbReference>
<proteinExistence type="inferred from homology"/>
<dbReference type="AlphaFoldDB" id="A0A7C5L826"/>
<feature type="transmembrane region" description="Helical" evidence="6">
    <location>
        <begin position="7"/>
        <end position="27"/>
    </location>
</feature>
<evidence type="ECO:0000256" key="2">
    <source>
        <dbReference type="ARBA" id="ARBA00009773"/>
    </source>
</evidence>
<comment type="similarity">
    <text evidence="2">Belongs to the autoinducer-2 exporter (AI-2E) (TC 2.A.86) family.</text>
</comment>
<name>A0A7C5L826_AQUAO</name>
<dbReference type="Proteomes" id="UP000885792">
    <property type="component" value="Unassembled WGS sequence"/>
</dbReference>
<evidence type="ECO:0000256" key="3">
    <source>
        <dbReference type="ARBA" id="ARBA00022692"/>
    </source>
</evidence>
<keyword evidence="5 6" id="KW-0472">Membrane</keyword>
<dbReference type="GO" id="GO:0016020">
    <property type="term" value="C:membrane"/>
    <property type="evidence" value="ECO:0007669"/>
    <property type="project" value="UniProtKB-SubCell"/>
</dbReference>
<feature type="transmembrane region" description="Helical" evidence="6">
    <location>
        <begin position="62"/>
        <end position="84"/>
    </location>
</feature>
<evidence type="ECO:0000256" key="5">
    <source>
        <dbReference type="ARBA" id="ARBA00023136"/>
    </source>
</evidence>
<feature type="transmembrane region" description="Helical" evidence="6">
    <location>
        <begin position="230"/>
        <end position="254"/>
    </location>
</feature>
<feature type="transmembrane region" description="Helical" evidence="6">
    <location>
        <begin position="157"/>
        <end position="179"/>
    </location>
</feature>
<comment type="subcellular location">
    <subcellularLocation>
        <location evidence="1">Membrane</location>
        <topology evidence="1">Multi-pass membrane protein</topology>
    </subcellularLocation>
</comment>